<accession>A0A9P9FVV6</accession>
<feature type="region of interest" description="Disordered" evidence="1">
    <location>
        <begin position="89"/>
        <end position="108"/>
    </location>
</feature>
<evidence type="ECO:0000256" key="1">
    <source>
        <dbReference type="SAM" id="MobiDB-lite"/>
    </source>
</evidence>
<dbReference type="InterPro" id="IPR056002">
    <property type="entry name" value="DUF7580"/>
</dbReference>
<evidence type="ECO:0000259" key="3">
    <source>
        <dbReference type="Pfam" id="PF24476"/>
    </source>
</evidence>
<dbReference type="GeneID" id="70224644"/>
<dbReference type="InterPro" id="IPR036852">
    <property type="entry name" value="Peptidase_S8/S53_dom_sf"/>
</dbReference>
<dbReference type="Pfam" id="PF24476">
    <property type="entry name" value="DUF7580"/>
    <property type="match status" value="1"/>
</dbReference>
<dbReference type="EMBL" id="JAGMUX010000049">
    <property type="protein sequence ID" value="KAH7202857.1"/>
    <property type="molecule type" value="Genomic_DNA"/>
</dbReference>
<proteinExistence type="predicted"/>
<feature type="compositionally biased region" description="Basic residues" evidence="1">
    <location>
        <begin position="558"/>
        <end position="567"/>
    </location>
</feature>
<feature type="compositionally biased region" description="Basic and acidic residues" evidence="1">
    <location>
        <begin position="580"/>
        <end position="599"/>
    </location>
</feature>
<dbReference type="GO" id="GO:0004252">
    <property type="term" value="F:serine-type endopeptidase activity"/>
    <property type="evidence" value="ECO:0007669"/>
    <property type="project" value="InterPro"/>
</dbReference>
<gene>
    <name evidence="4" type="ORF">BKA55DRAFT_587682</name>
</gene>
<dbReference type="Proteomes" id="UP000720189">
    <property type="component" value="Unassembled WGS sequence"/>
</dbReference>
<dbReference type="RefSeq" id="XP_046040669.1">
    <property type="nucleotide sequence ID" value="XM_046194690.1"/>
</dbReference>
<feature type="compositionally biased region" description="Low complexity" evidence="1">
    <location>
        <begin position="537"/>
        <end position="549"/>
    </location>
</feature>
<dbReference type="OrthoDB" id="3565018at2759"/>
<dbReference type="GO" id="GO:0006508">
    <property type="term" value="P:proteolysis"/>
    <property type="evidence" value="ECO:0007669"/>
    <property type="project" value="InterPro"/>
</dbReference>
<keyword evidence="5" id="KW-1185">Reference proteome</keyword>
<dbReference type="AlphaFoldDB" id="A0A9P9FVV6"/>
<reference evidence="4" key="1">
    <citation type="journal article" date="2021" name="Nat. Commun.">
        <title>Genetic determinants of endophytism in the Arabidopsis root mycobiome.</title>
        <authorList>
            <person name="Mesny F."/>
            <person name="Miyauchi S."/>
            <person name="Thiergart T."/>
            <person name="Pickel B."/>
            <person name="Atanasova L."/>
            <person name="Karlsson M."/>
            <person name="Huettel B."/>
            <person name="Barry K.W."/>
            <person name="Haridas S."/>
            <person name="Chen C."/>
            <person name="Bauer D."/>
            <person name="Andreopoulos W."/>
            <person name="Pangilinan J."/>
            <person name="LaButti K."/>
            <person name="Riley R."/>
            <person name="Lipzen A."/>
            <person name="Clum A."/>
            <person name="Drula E."/>
            <person name="Henrissat B."/>
            <person name="Kohler A."/>
            <person name="Grigoriev I.V."/>
            <person name="Martin F.M."/>
            <person name="Hacquard S."/>
        </authorList>
    </citation>
    <scope>NUCLEOTIDE SEQUENCE</scope>
    <source>
        <strain evidence="4">MPI-CAGE-AT-0023</strain>
    </source>
</reference>
<evidence type="ECO:0008006" key="6">
    <source>
        <dbReference type="Google" id="ProtNLM"/>
    </source>
</evidence>
<feature type="domain" description="Peptidase S8/S53" evidence="2">
    <location>
        <begin position="670"/>
        <end position="897"/>
    </location>
</feature>
<sequence length="954" mass="109422">MSLNHYSATGYQQDLIKILRRQLPKLEDEEEGTEIDEAFLNRQLFDAHLRHVVYRNDFEDEDIDLLPFETAEILQEKLKELCQLLNTSTNDNIQSPTQSPTENLASSDIHSEEAGDFRRLKQMLLLVDRSKGPFQLATGDKHSLFRFDSPAATRKARTLVQDFNHFLNNIYQNPPLELFHTATKNQRATHVWAHAIDLQYRAKMGKILDSLHTEFPKCETSDTVNSHKVLIQLIDSETMRQPVSLLSLDLFLFCPSPEQEQWHNILCRFKQNTIIHSRGDITLCKLLKSYSDRSDGLTLVFNQTQTDFTHQIKELSSHNRTPNIKLLDLINRFNAFEVPSGKNLDKDIFKYSERRTLAAKLALNLLTFCAWQHSSMSWDDSEIFFLGSSPSDYEKGKSYIECFLGRESSADTRVESLVADPMPSFTRFAKLLLELEYGPLMNGDYSEKTNYGYNLVKDFYKREMKYGDQSRISYLTAVQTCLDFDRIYVQERCKLLTQLETEDETCRRIIRTRIVENIMNDLDTSVQRRLKHHRRMSSISNPDSNSSNDQKFEGTGKHFGRQRKRMKNLALASICSENPHGTREDSRKRAEHSRTDVKSGKTPLNIINVQEHRPKIVPREAPQYFGEHGELMLKRSVSTASATWFEKFDNLDRFLTATCEETDKRYEQNRVKIAVIDSGLNAERQNDAYITYRNFIPDEKRNPAFRDDPQHGTDSVDLIRKIYGRAHIYVAKVFQATEADANTSTYMAHAVQWAIEQEVNIISISAGFRRGENEYLSRKIEEATAGGDRPEILVFAAASNSQNIHKVAFPANMEDRVFCIFCCNGGLVHSRQWNPSALPSPRNFAMLGEDVELHSGRTLAGGTSISTALVAGLAAKLLDFSRQPQVRDRRTLLGRKMQKRAGMSLIFRAIASKGNDGYQYLEPWEILPDLKGRSRSSVREGICTIIEKAVQYIC</sequence>
<dbReference type="SUPFAM" id="SSF52743">
    <property type="entry name" value="Subtilisin-like"/>
    <property type="match status" value="1"/>
</dbReference>
<dbReference type="Pfam" id="PF00082">
    <property type="entry name" value="Peptidase_S8"/>
    <property type="match status" value="1"/>
</dbReference>
<evidence type="ECO:0000259" key="2">
    <source>
        <dbReference type="Pfam" id="PF00082"/>
    </source>
</evidence>
<evidence type="ECO:0000313" key="5">
    <source>
        <dbReference type="Proteomes" id="UP000720189"/>
    </source>
</evidence>
<dbReference type="Gene3D" id="3.40.50.200">
    <property type="entry name" value="Peptidase S8/S53 domain"/>
    <property type="match status" value="1"/>
</dbReference>
<evidence type="ECO:0000313" key="4">
    <source>
        <dbReference type="EMBL" id="KAH7202857.1"/>
    </source>
</evidence>
<protein>
    <recommendedName>
        <fullName evidence="6">Peptidase S8/S53 domain-containing protein</fullName>
    </recommendedName>
</protein>
<feature type="region of interest" description="Disordered" evidence="1">
    <location>
        <begin position="529"/>
        <end position="599"/>
    </location>
</feature>
<dbReference type="InterPro" id="IPR000209">
    <property type="entry name" value="Peptidase_S8/S53_dom"/>
</dbReference>
<feature type="domain" description="DUF7580" evidence="3">
    <location>
        <begin position="197"/>
        <end position="524"/>
    </location>
</feature>
<comment type="caution">
    <text evidence="4">The sequence shown here is derived from an EMBL/GenBank/DDBJ whole genome shotgun (WGS) entry which is preliminary data.</text>
</comment>
<name>A0A9P9FVV6_FUSRE</name>
<organism evidence="4 5">
    <name type="scientific">Fusarium redolens</name>
    <dbReference type="NCBI Taxonomy" id="48865"/>
    <lineage>
        <taxon>Eukaryota</taxon>
        <taxon>Fungi</taxon>
        <taxon>Dikarya</taxon>
        <taxon>Ascomycota</taxon>
        <taxon>Pezizomycotina</taxon>
        <taxon>Sordariomycetes</taxon>
        <taxon>Hypocreomycetidae</taxon>
        <taxon>Hypocreales</taxon>
        <taxon>Nectriaceae</taxon>
        <taxon>Fusarium</taxon>
        <taxon>Fusarium redolens species complex</taxon>
    </lineage>
</organism>